<accession>A0A2P2Q4X1</accession>
<reference evidence="1" key="1">
    <citation type="submission" date="2018-02" db="EMBL/GenBank/DDBJ databases">
        <title>Rhizophora mucronata_Transcriptome.</title>
        <authorList>
            <person name="Meera S.P."/>
            <person name="Sreeshan A."/>
            <person name="Augustine A."/>
        </authorList>
    </citation>
    <scope>NUCLEOTIDE SEQUENCE</scope>
    <source>
        <tissue evidence="1">Leaf</tissue>
    </source>
</reference>
<protein>
    <submittedName>
        <fullName evidence="1">Uncharacterized protein</fullName>
    </submittedName>
</protein>
<name>A0A2P2Q4X1_RHIMU</name>
<organism evidence="1">
    <name type="scientific">Rhizophora mucronata</name>
    <name type="common">Asiatic mangrove</name>
    <dbReference type="NCBI Taxonomy" id="61149"/>
    <lineage>
        <taxon>Eukaryota</taxon>
        <taxon>Viridiplantae</taxon>
        <taxon>Streptophyta</taxon>
        <taxon>Embryophyta</taxon>
        <taxon>Tracheophyta</taxon>
        <taxon>Spermatophyta</taxon>
        <taxon>Magnoliopsida</taxon>
        <taxon>eudicotyledons</taxon>
        <taxon>Gunneridae</taxon>
        <taxon>Pentapetalae</taxon>
        <taxon>rosids</taxon>
        <taxon>fabids</taxon>
        <taxon>Malpighiales</taxon>
        <taxon>Rhizophoraceae</taxon>
        <taxon>Rhizophora</taxon>
    </lineage>
</organism>
<sequence length="36" mass="4259">MCLEFMLCSHHTNDKDMTVVFTVFFGVERYIRALFG</sequence>
<dbReference type="AlphaFoldDB" id="A0A2P2Q4X1"/>
<evidence type="ECO:0000313" key="1">
    <source>
        <dbReference type="EMBL" id="MBX62024.1"/>
    </source>
</evidence>
<dbReference type="EMBL" id="GGEC01081540">
    <property type="protein sequence ID" value="MBX62024.1"/>
    <property type="molecule type" value="Transcribed_RNA"/>
</dbReference>
<proteinExistence type="predicted"/>